<accession>A0A4P9K2X9</accession>
<keyword evidence="1" id="KW-1133">Transmembrane helix</keyword>
<feature type="transmembrane region" description="Helical" evidence="1">
    <location>
        <begin position="41"/>
        <end position="62"/>
    </location>
</feature>
<name>A0A4P9K2X9_9GAMM</name>
<keyword evidence="1" id="KW-0472">Membrane</keyword>
<sequence length="182" mass="21077">MPNVMDNPNNLNDATQLSAALGQQLHDIQLPDPVGWWPLSYSSWLLIFALIMAIVGVTWYFLEQKRRNRYRHQALKKLQVIQQAEHLSANEKIAEINQLVKQVALSAYGRNATAALIDQAWLDFLQNRCKFIAQPDNLNAIMMLGYQERTEIQIANQQTLSVKNAVQIWYDYAYKWIKGHHQ</sequence>
<keyword evidence="3" id="KW-1185">Reference proteome</keyword>
<evidence type="ECO:0000313" key="2">
    <source>
        <dbReference type="EMBL" id="QCU89178.1"/>
    </source>
</evidence>
<dbReference type="AlphaFoldDB" id="A0A4P9K2X9"/>
<dbReference type="Pfam" id="PF14316">
    <property type="entry name" value="DUF4381"/>
    <property type="match status" value="1"/>
</dbReference>
<dbReference type="InterPro" id="IPR025489">
    <property type="entry name" value="DUF4381"/>
</dbReference>
<protein>
    <submittedName>
        <fullName evidence="2">DUF4381 domain-containing protein</fullName>
    </submittedName>
</protein>
<reference evidence="2 3" key="1">
    <citation type="submission" date="2019-05" db="EMBL/GenBank/DDBJ databases">
        <title>Thiomicrorhabdus sediminis sp. nov, a novel sulfur-oxidizing bacterium isolated from coastal sediment.</title>
        <authorList>
            <person name="Liu X."/>
        </authorList>
    </citation>
    <scope>NUCLEOTIDE SEQUENCE [LARGE SCALE GENOMIC DNA]</scope>
    <source>
        <strain evidence="2 3">G1</strain>
    </source>
</reference>
<organism evidence="2 3">
    <name type="scientific">Thiomicrorhabdus sediminis</name>
    <dbReference type="NCBI Taxonomy" id="2580412"/>
    <lineage>
        <taxon>Bacteria</taxon>
        <taxon>Pseudomonadati</taxon>
        <taxon>Pseudomonadota</taxon>
        <taxon>Gammaproteobacteria</taxon>
        <taxon>Thiotrichales</taxon>
        <taxon>Piscirickettsiaceae</taxon>
        <taxon>Thiomicrorhabdus</taxon>
    </lineage>
</organism>
<dbReference type="EMBL" id="CP040602">
    <property type="protein sequence ID" value="QCU89178.1"/>
    <property type="molecule type" value="Genomic_DNA"/>
</dbReference>
<dbReference type="KEGG" id="thig:FE785_00325"/>
<dbReference type="RefSeq" id="WP_138563282.1">
    <property type="nucleotide sequence ID" value="NZ_CP040602.1"/>
</dbReference>
<dbReference type="Proteomes" id="UP000304864">
    <property type="component" value="Chromosome"/>
</dbReference>
<dbReference type="OrthoDB" id="283083at2"/>
<evidence type="ECO:0000256" key="1">
    <source>
        <dbReference type="SAM" id="Phobius"/>
    </source>
</evidence>
<evidence type="ECO:0000313" key="3">
    <source>
        <dbReference type="Proteomes" id="UP000304864"/>
    </source>
</evidence>
<proteinExistence type="predicted"/>
<keyword evidence="1" id="KW-0812">Transmembrane</keyword>
<gene>
    <name evidence="2" type="ORF">FE785_00325</name>
</gene>